<dbReference type="EMBL" id="LGGD01000245">
    <property type="protein sequence ID" value="KUK60273.1"/>
    <property type="molecule type" value="Genomic_DNA"/>
</dbReference>
<dbReference type="GO" id="GO:0042026">
    <property type="term" value="P:protein refolding"/>
    <property type="evidence" value="ECO:0007669"/>
    <property type="project" value="UniProtKB-ARBA"/>
</dbReference>
<feature type="domain" description="PPIase FKBP-type" evidence="10">
    <location>
        <begin position="36"/>
        <end position="111"/>
    </location>
</feature>
<keyword evidence="4" id="KW-0963">Cytoplasm</keyword>
<comment type="caution">
    <text evidence="12">The sequence shown here is derived from an EMBL/GenBank/DDBJ whole genome shotgun (WGS) entry which is preliminary data.</text>
</comment>
<keyword evidence="6" id="KW-0143">Chaperone</keyword>
<evidence type="ECO:0000256" key="3">
    <source>
        <dbReference type="ARBA" id="ARBA00006577"/>
    </source>
</evidence>
<dbReference type="Proteomes" id="UP000054598">
    <property type="component" value="Unassembled WGS sequence"/>
</dbReference>
<dbReference type="Proteomes" id="UP000054323">
    <property type="component" value="Unassembled WGS sequence"/>
</dbReference>
<evidence type="ECO:0000256" key="7">
    <source>
        <dbReference type="ARBA" id="ARBA00023235"/>
    </source>
</evidence>
<evidence type="ECO:0000256" key="6">
    <source>
        <dbReference type="ARBA" id="ARBA00023186"/>
    </source>
</evidence>
<dbReference type="InterPro" id="IPR046357">
    <property type="entry name" value="PPIase_dom_sf"/>
</dbReference>
<evidence type="ECO:0000313" key="13">
    <source>
        <dbReference type="Proteomes" id="UP000054323"/>
    </source>
</evidence>
<dbReference type="EC" id="5.2.1.8" evidence="9"/>
<reference evidence="12" key="1">
    <citation type="journal article" date="2015" name="MBio">
        <title>Genome-resolved metagenomic analysis reveals roles for candidate phyla and other microbial community members in biogeochemical transformations in oil reservoirs.</title>
        <authorList>
            <person name="Hu P."/>
            <person name="Tom L."/>
            <person name="Singh A."/>
            <person name="Thomas B.C."/>
            <person name="Baker B.J."/>
            <person name="Piceno Y.M."/>
            <person name="Andersen G.L."/>
            <person name="Banfield J.F."/>
        </authorList>
    </citation>
    <scope>NUCLEOTIDE SEQUENCE [LARGE SCALE GENOMIC DNA]</scope>
    <source>
        <strain evidence="11">62_101</strain>
        <strain evidence="12">63_41</strain>
    </source>
</reference>
<dbReference type="SUPFAM" id="SSF54534">
    <property type="entry name" value="FKBP-like"/>
    <property type="match status" value="1"/>
</dbReference>
<dbReference type="PROSITE" id="PS50059">
    <property type="entry name" value="FKBP_PPIASE"/>
    <property type="match status" value="1"/>
</dbReference>
<dbReference type="AlphaFoldDB" id="A0A101ISQ1"/>
<evidence type="ECO:0000256" key="8">
    <source>
        <dbReference type="PROSITE-ProRule" id="PRU00277"/>
    </source>
</evidence>
<reference evidence="13 14" key="2">
    <citation type="journal article" date="2015" name="MBio">
        <title>Genome-Resolved Metagenomic Analysis Reveals Roles for Candidate Phyla and Other Microbial Community Members in Biogeochemical Transformations in Oil Reservoirs.</title>
        <authorList>
            <person name="Hu P."/>
            <person name="Tom L."/>
            <person name="Singh A."/>
            <person name="Thomas B.C."/>
            <person name="Baker B.J."/>
            <person name="Piceno Y.M."/>
            <person name="Andersen G.L."/>
            <person name="Banfield J.F."/>
        </authorList>
    </citation>
    <scope>NUCLEOTIDE SEQUENCE [LARGE SCALE GENOMIC DNA]</scope>
</reference>
<evidence type="ECO:0000256" key="5">
    <source>
        <dbReference type="ARBA" id="ARBA00023110"/>
    </source>
</evidence>
<gene>
    <name evidence="11" type="ORF">XD82_1666</name>
    <name evidence="12" type="ORF">XE10_1319</name>
</gene>
<dbReference type="Gene3D" id="3.10.50.40">
    <property type="match status" value="1"/>
</dbReference>
<protein>
    <recommendedName>
        <fullName evidence="9">Peptidyl-prolyl cis-trans isomerase</fullName>
        <ecNumber evidence="9">5.2.1.8</ecNumber>
    </recommendedName>
</protein>
<dbReference type="EMBL" id="LGHE01000152">
    <property type="protein sequence ID" value="KUL00671.1"/>
    <property type="molecule type" value="Genomic_DNA"/>
</dbReference>
<evidence type="ECO:0000313" key="14">
    <source>
        <dbReference type="Proteomes" id="UP000054598"/>
    </source>
</evidence>
<evidence type="ECO:0000256" key="9">
    <source>
        <dbReference type="RuleBase" id="RU003915"/>
    </source>
</evidence>
<comment type="catalytic activity">
    <reaction evidence="1 8 9">
        <text>[protein]-peptidylproline (omega=180) = [protein]-peptidylproline (omega=0)</text>
        <dbReference type="Rhea" id="RHEA:16237"/>
        <dbReference type="Rhea" id="RHEA-COMP:10747"/>
        <dbReference type="Rhea" id="RHEA-COMP:10748"/>
        <dbReference type="ChEBI" id="CHEBI:83833"/>
        <dbReference type="ChEBI" id="CHEBI:83834"/>
        <dbReference type="EC" id="5.2.1.8"/>
    </reaction>
</comment>
<proteinExistence type="inferred from homology"/>
<keyword evidence="7 8" id="KW-0413">Isomerase</keyword>
<accession>A0A101ISQ1</accession>
<dbReference type="PANTHER" id="PTHR47861">
    <property type="entry name" value="FKBP-TYPE PEPTIDYL-PROLYL CIS-TRANS ISOMERASE SLYD"/>
    <property type="match status" value="1"/>
</dbReference>
<dbReference type="PATRIC" id="fig|2198.3.peg.1206"/>
<dbReference type="PROSITE" id="PS51257">
    <property type="entry name" value="PROKAR_LIPOPROTEIN"/>
    <property type="match status" value="1"/>
</dbReference>
<keyword evidence="5 8" id="KW-0697">Rotamase</keyword>
<evidence type="ECO:0000256" key="4">
    <source>
        <dbReference type="ARBA" id="ARBA00022490"/>
    </source>
</evidence>
<evidence type="ECO:0000259" key="10">
    <source>
        <dbReference type="PROSITE" id="PS50059"/>
    </source>
</evidence>
<evidence type="ECO:0000313" key="11">
    <source>
        <dbReference type="EMBL" id="KUK60273.1"/>
    </source>
</evidence>
<sequence length="171" mass="17690">MKERHAYGILLLIACILAFSAGCTGSEGGQAQVKSGDQVLVHYTGTFENGTVFDSSVGGEPLGFTVGSGRVVPGFDAGVVGMQVGEEKTLHVPVDQAYGQYREDLVFVLDPADITGAENLTVGELVGITLPGGQVLPGTVTDISPGAVTIDANHRLVGEDLTFTVSLVEIV</sequence>
<evidence type="ECO:0000256" key="2">
    <source>
        <dbReference type="ARBA" id="ARBA00004496"/>
    </source>
</evidence>
<dbReference type="GO" id="GO:0003755">
    <property type="term" value="F:peptidyl-prolyl cis-trans isomerase activity"/>
    <property type="evidence" value="ECO:0007669"/>
    <property type="project" value="UniProtKB-UniRule"/>
</dbReference>
<comment type="similarity">
    <text evidence="3 9">Belongs to the FKBP-type PPIase family.</text>
</comment>
<dbReference type="InterPro" id="IPR001179">
    <property type="entry name" value="PPIase_FKBP_dom"/>
</dbReference>
<dbReference type="PANTHER" id="PTHR47861:SF3">
    <property type="entry name" value="FKBP-TYPE PEPTIDYL-PROLYL CIS-TRANS ISOMERASE SLYD"/>
    <property type="match status" value="1"/>
</dbReference>
<evidence type="ECO:0000313" key="12">
    <source>
        <dbReference type="EMBL" id="KUL00671.1"/>
    </source>
</evidence>
<organism evidence="12 14">
    <name type="scientific">Methanoculleus marisnigri</name>
    <dbReference type="NCBI Taxonomy" id="2198"/>
    <lineage>
        <taxon>Archaea</taxon>
        <taxon>Methanobacteriati</taxon>
        <taxon>Methanobacteriota</taxon>
        <taxon>Stenosarchaea group</taxon>
        <taxon>Methanomicrobia</taxon>
        <taxon>Methanomicrobiales</taxon>
        <taxon>Methanomicrobiaceae</taxon>
        <taxon>Methanoculleus</taxon>
    </lineage>
</organism>
<dbReference type="GO" id="GO:0005737">
    <property type="term" value="C:cytoplasm"/>
    <property type="evidence" value="ECO:0007669"/>
    <property type="project" value="UniProtKB-SubCell"/>
</dbReference>
<comment type="subcellular location">
    <subcellularLocation>
        <location evidence="2">Cytoplasm</location>
    </subcellularLocation>
</comment>
<evidence type="ECO:0000256" key="1">
    <source>
        <dbReference type="ARBA" id="ARBA00000971"/>
    </source>
</evidence>
<dbReference type="Pfam" id="PF00254">
    <property type="entry name" value="FKBP_C"/>
    <property type="match status" value="1"/>
</dbReference>
<name>A0A101ISQ1_9EURY</name>